<feature type="compositionally biased region" description="Basic and acidic residues" evidence="1">
    <location>
        <begin position="133"/>
        <end position="152"/>
    </location>
</feature>
<protein>
    <submittedName>
        <fullName evidence="2">Uncharacterized protein</fullName>
    </submittedName>
</protein>
<sequence length="190" mass="21154">MWGVSTSRGLALTQQLQITSSKAGESLVGKFQGDAKFRQRQIPLNPAPTHPDHGVQLTLDAGRVWPKESYISLSLFAIPTQALREEQNGPWALSPESLDELDDIVAKVPSLHVWEKSVRKRQVRQSLPRPSHQHGDDKGDDAKDEEAVREEAVVEEEEEGWTTLIAKKKRGMSMGALAKQTRNAGDRRSI</sequence>
<evidence type="ECO:0000256" key="1">
    <source>
        <dbReference type="SAM" id="MobiDB-lite"/>
    </source>
</evidence>
<dbReference type="EMBL" id="MU854621">
    <property type="protein sequence ID" value="KAK4032348.1"/>
    <property type="molecule type" value="Genomic_DNA"/>
</dbReference>
<name>A0AAN6P8L0_9PEZI</name>
<proteinExistence type="predicted"/>
<dbReference type="Proteomes" id="UP001303115">
    <property type="component" value="Unassembled WGS sequence"/>
</dbReference>
<evidence type="ECO:0000313" key="3">
    <source>
        <dbReference type="Proteomes" id="UP001303115"/>
    </source>
</evidence>
<keyword evidence="3" id="KW-1185">Reference proteome</keyword>
<gene>
    <name evidence="2" type="ORF">C8A01DRAFT_20573</name>
</gene>
<accession>A0AAN6P8L0</accession>
<reference evidence="3" key="1">
    <citation type="journal article" date="2023" name="Mol. Phylogenet. Evol.">
        <title>Genome-scale phylogeny and comparative genomics of the fungal order Sordariales.</title>
        <authorList>
            <person name="Hensen N."/>
            <person name="Bonometti L."/>
            <person name="Westerberg I."/>
            <person name="Brannstrom I.O."/>
            <person name="Guillou S."/>
            <person name="Cros-Aarteil S."/>
            <person name="Calhoun S."/>
            <person name="Haridas S."/>
            <person name="Kuo A."/>
            <person name="Mondo S."/>
            <person name="Pangilinan J."/>
            <person name="Riley R."/>
            <person name="LaButti K."/>
            <person name="Andreopoulos B."/>
            <person name="Lipzen A."/>
            <person name="Chen C."/>
            <person name="Yan M."/>
            <person name="Daum C."/>
            <person name="Ng V."/>
            <person name="Clum A."/>
            <person name="Steindorff A."/>
            <person name="Ohm R.A."/>
            <person name="Martin F."/>
            <person name="Silar P."/>
            <person name="Natvig D.O."/>
            <person name="Lalanne C."/>
            <person name="Gautier V."/>
            <person name="Ament-Velasquez S.L."/>
            <person name="Kruys A."/>
            <person name="Hutchinson M.I."/>
            <person name="Powell A.J."/>
            <person name="Barry K."/>
            <person name="Miller A.N."/>
            <person name="Grigoriev I.V."/>
            <person name="Debuchy R."/>
            <person name="Gladieux P."/>
            <person name="Hiltunen Thoren M."/>
            <person name="Johannesson H."/>
        </authorList>
    </citation>
    <scope>NUCLEOTIDE SEQUENCE [LARGE SCALE GENOMIC DNA]</scope>
    <source>
        <strain evidence="3">CBS 284.82</strain>
    </source>
</reference>
<dbReference type="AlphaFoldDB" id="A0AAN6P8L0"/>
<comment type="caution">
    <text evidence="2">The sequence shown here is derived from an EMBL/GenBank/DDBJ whole genome shotgun (WGS) entry which is preliminary data.</text>
</comment>
<feature type="region of interest" description="Disordered" evidence="1">
    <location>
        <begin position="119"/>
        <end position="167"/>
    </location>
</feature>
<evidence type="ECO:0000313" key="2">
    <source>
        <dbReference type="EMBL" id="KAK4032348.1"/>
    </source>
</evidence>
<organism evidence="2 3">
    <name type="scientific">Parachaetomium inaequale</name>
    <dbReference type="NCBI Taxonomy" id="2588326"/>
    <lineage>
        <taxon>Eukaryota</taxon>
        <taxon>Fungi</taxon>
        <taxon>Dikarya</taxon>
        <taxon>Ascomycota</taxon>
        <taxon>Pezizomycotina</taxon>
        <taxon>Sordariomycetes</taxon>
        <taxon>Sordariomycetidae</taxon>
        <taxon>Sordariales</taxon>
        <taxon>Chaetomiaceae</taxon>
        <taxon>Parachaetomium</taxon>
    </lineage>
</organism>